<dbReference type="GO" id="GO:0045944">
    <property type="term" value="P:positive regulation of transcription by RNA polymerase II"/>
    <property type="evidence" value="ECO:0007669"/>
    <property type="project" value="TreeGrafter"/>
</dbReference>
<protein>
    <submittedName>
        <fullName evidence="9">WW domain containing transcription regulator 1</fullName>
    </submittedName>
</protein>
<dbReference type="GO" id="GO:0005923">
    <property type="term" value="C:bicellular tight junction"/>
    <property type="evidence" value="ECO:0007669"/>
    <property type="project" value="UniProtKB-SubCell"/>
</dbReference>
<dbReference type="STRING" id="7757.ENSPMAP00000003550"/>
<dbReference type="HOGENOM" id="CLU_041917_1_0_1"/>
<dbReference type="PROSITE" id="PS50020">
    <property type="entry name" value="WW_DOMAIN_2"/>
    <property type="match status" value="1"/>
</dbReference>
<dbReference type="SUPFAM" id="SSF51045">
    <property type="entry name" value="WW domain"/>
    <property type="match status" value="1"/>
</dbReference>
<dbReference type="PANTHER" id="PTHR17616:SF8">
    <property type="entry name" value="TRANSCRIPTIONAL COACTIVATOR YORKIE"/>
    <property type="match status" value="1"/>
</dbReference>
<dbReference type="SMART" id="SM00456">
    <property type="entry name" value="WW"/>
    <property type="match status" value="1"/>
</dbReference>
<dbReference type="AlphaFoldDB" id="S4REB8"/>
<dbReference type="FunFam" id="2.20.70.10:FF:000019">
    <property type="entry name" value="Putative transcriptional coactivator YAP1"/>
    <property type="match status" value="1"/>
</dbReference>
<evidence type="ECO:0000256" key="2">
    <source>
        <dbReference type="ARBA" id="ARBA00004435"/>
    </source>
</evidence>
<dbReference type="PANTHER" id="PTHR17616">
    <property type="entry name" value="YES-ASSOCIATED PROTEIN YAP1 FAMILY MEMBER"/>
    <property type="match status" value="1"/>
</dbReference>
<dbReference type="GO" id="GO:0005737">
    <property type="term" value="C:cytoplasm"/>
    <property type="evidence" value="ECO:0007669"/>
    <property type="project" value="UniProtKB-SubCell"/>
</dbReference>
<dbReference type="GO" id="GO:0035329">
    <property type="term" value="P:hippo signaling"/>
    <property type="evidence" value="ECO:0007669"/>
    <property type="project" value="TreeGrafter"/>
</dbReference>
<evidence type="ECO:0000256" key="3">
    <source>
        <dbReference type="ARBA" id="ARBA00004496"/>
    </source>
</evidence>
<reference evidence="9" key="2">
    <citation type="submission" date="2025-09" db="UniProtKB">
        <authorList>
            <consortium name="Ensembl"/>
        </authorList>
    </citation>
    <scope>IDENTIFICATION</scope>
</reference>
<keyword evidence="6" id="KW-0539">Nucleus</keyword>
<keyword evidence="4" id="KW-0796">Tight junction</keyword>
<evidence type="ECO:0000256" key="1">
    <source>
        <dbReference type="ARBA" id="ARBA00004123"/>
    </source>
</evidence>
<evidence type="ECO:0000256" key="6">
    <source>
        <dbReference type="ARBA" id="ARBA00023242"/>
    </source>
</evidence>
<dbReference type="GO" id="GO:0003713">
    <property type="term" value="F:transcription coactivator activity"/>
    <property type="evidence" value="ECO:0007669"/>
    <property type="project" value="TreeGrafter"/>
</dbReference>
<evidence type="ECO:0000256" key="5">
    <source>
        <dbReference type="ARBA" id="ARBA00022490"/>
    </source>
</evidence>
<evidence type="ECO:0000256" key="4">
    <source>
        <dbReference type="ARBA" id="ARBA00022427"/>
    </source>
</evidence>
<evidence type="ECO:0000313" key="9">
    <source>
        <dbReference type="Ensembl" id="ENSPMAP00000003550.1"/>
    </source>
</evidence>
<name>S4REB8_PETMA</name>
<dbReference type="InterPro" id="IPR051583">
    <property type="entry name" value="YAP1"/>
</dbReference>
<feature type="region of interest" description="Disordered" evidence="7">
    <location>
        <begin position="175"/>
        <end position="237"/>
    </location>
</feature>
<dbReference type="Gene3D" id="2.20.70.10">
    <property type="match status" value="1"/>
</dbReference>
<proteinExistence type="predicted"/>
<dbReference type="OMA" id="KESFLMW"/>
<evidence type="ECO:0000256" key="7">
    <source>
        <dbReference type="SAM" id="MobiDB-lite"/>
    </source>
</evidence>
<keyword evidence="5" id="KW-0963">Cytoplasm</keyword>
<feature type="compositionally biased region" description="Polar residues" evidence="7">
    <location>
        <begin position="187"/>
        <end position="200"/>
    </location>
</feature>
<dbReference type="GO" id="GO:0005634">
    <property type="term" value="C:nucleus"/>
    <property type="evidence" value="ECO:0007669"/>
    <property type="project" value="UniProtKB-SubCell"/>
</dbReference>
<reference evidence="9" key="1">
    <citation type="submission" date="2025-08" db="UniProtKB">
        <authorList>
            <consortium name="Ensembl"/>
        </authorList>
    </citation>
    <scope>IDENTIFICATION</scope>
</reference>
<keyword evidence="4" id="KW-0965">Cell junction</keyword>
<dbReference type="Pfam" id="PF00397">
    <property type="entry name" value="WW"/>
    <property type="match status" value="1"/>
</dbReference>
<organism evidence="9">
    <name type="scientific">Petromyzon marinus</name>
    <name type="common">Sea lamprey</name>
    <dbReference type="NCBI Taxonomy" id="7757"/>
    <lineage>
        <taxon>Eukaryota</taxon>
        <taxon>Metazoa</taxon>
        <taxon>Chordata</taxon>
        <taxon>Craniata</taxon>
        <taxon>Vertebrata</taxon>
        <taxon>Cyclostomata</taxon>
        <taxon>Hyperoartia</taxon>
        <taxon>Petromyzontiformes</taxon>
        <taxon>Petromyzontidae</taxon>
        <taxon>Petromyzon</taxon>
    </lineage>
</organism>
<dbReference type="InterPro" id="IPR001202">
    <property type="entry name" value="WW_dom"/>
</dbReference>
<evidence type="ECO:0000259" key="8">
    <source>
        <dbReference type="PROSITE" id="PS50020"/>
    </source>
</evidence>
<sequence>PLPDGWEQAVTPDGEVYFIDHKNKTTSWLDPRLEPAYSLRHFQCYPTKFESVAQYVALKARVERDQPYRPRHQRLTPTPAFPTHGHAPMSPAANQAASGRGLPTYQATGGLGAAQKLRLPKEKMRVRHDMRQELAMRGQMPMDVEMLNGVHTPSPGNGAVQDMRAINTSGSDPFLNSGAFHSREASTDSGLSVGNYSLSRTPEEMHGNGATDDIDGSEKLGAPKKDLAPTHNRNPNFLDALPATHVDYGMMDEPISADLLSDVESVLGPARLDKENFLTWL</sequence>
<accession>S4REB8</accession>
<dbReference type="Ensembl" id="ENSPMAT00000003565.1">
    <property type="protein sequence ID" value="ENSPMAP00000003550.1"/>
    <property type="gene ID" value="ENSPMAG00000003252.1"/>
</dbReference>
<dbReference type="PROSITE" id="PS01159">
    <property type="entry name" value="WW_DOMAIN_1"/>
    <property type="match status" value="1"/>
</dbReference>
<dbReference type="InterPro" id="IPR036020">
    <property type="entry name" value="WW_dom_sf"/>
</dbReference>
<comment type="subcellular location">
    <subcellularLocation>
        <location evidence="2">Cell junction</location>
        <location evidence="2">Tight junction</location>
    </subcellularLocation>
    <subcellularLocation>
        <location evidence="3">Cytoplasm</location>
    </subcellularLocation>
    <subcellularLocation>
        <location evidence="1">Nucleus</location>
    </subcellularLocation>
</comment>
<dbReference type="GeneTree" id="ENSGT00510000046760"/>
<feature type="domain" description="WW" evidence="8">
    <location>
        <begin position="1"/>
        <end position="33"/>
    </location>
</feature>
<dbReference type="CDD" id="cd00201">
    <property type="entry name" value="WW"/>
    <property type="match status" value="1"/>
</dbReference>
<feature type="compositionally biased region" description="Basic and acidic residues" evidence="7">
    <location>
        <begin position="216"/>
        <end position="228"/>
    </location>
</feature>